<evidence type="ECO:0000259" key="7">
    <source>
        <dbReference type="Pfam" id="PF01266"/>
    </source>
</evidence>
<dbReference type="SUPFAM" id="SSF51971">
    <property type="entry name" value="Nucleotide-binding domain"/>
    <property type="match status" value="1"/>
</dbReference>
<dbReference type="InterPro" id="IPR023209">
    <property type="entry name" value="DAO"/>
</dbReference>
<dbReference type="PIRSF" id="PIRSF000189">
    <property type="entry name" value="D-aa_oxidase"/>
    <property type="match status" value="1"/>
</dbReference>
<keyword evidence="5" id="KW-0560">Oxidoreductase</keyword>
<evidence type="ECO:0000256" key="3">
    <source>
        <dbReference type="ARBA" id="ARBA00022630"/>
    </source>
</evidence>
<evidence type="ECO:0000313" key="8">
    <source>
        <dbReference type="EMBL" id="GHJ87285.1"/>
    </source>
</evidence>
<evidence type="ECO:0000313" key="9">
    <source>
        <dbReference type="Proteomes" id="UP000620104"/>
    </source>
</evidence>
<feature type="binding site" evidence="6">
    <location>
        <position position="339"/>
    </location>
    <ligand>
        <name>D-dopa</name>
        <dbReference type="ChEBI" id="CHEBI:149689"/>
    </ligand>
</feature>
<dbReference type="InterPro" id="IPR006181">
    <property type="entry name" value="D-amino_acid_oxidase_CS"/>
</dbReference>
<sequence>MTTANKQHLVVVGAGVIGLTTALMALETGKYDVTIVARDFPGDKKSVGYTSPWAGAHHVSNAGKDKRLLAMDMESLPRFLAMAGDSSSKWADCFLHIKQTELFVEAKTAEQECLTEMPNFKYIPQGELPPGFQQGCTFDTVTIDTSRYLPCLVAELRRLGCQFIRFTLSHVAQLQVPIIPRKADAIIICAGLGARHLGGVEDKNCYPVRGQVLLVRAPWYRHGITRSSMAGDWTYTIPRACGDVILGGFKTDNDWTAHAVSSQTTDILERCIAMAPDLIPESISKNRDKKVLVEELRKLLIEEGSGLRPARKGGVRIESEELQVGWDRIPLIHHYGHAGAGYQASFGSARLCLEEVARSLTAHGRVKARL</sequence>
<organism evidence="8 9">
    <name type="scientific">Naganishia liquefaciens</name>
    <dbReference type="NCBI Taxonomy" id="104408"/>
    <lineage>
        <taxon>Eukaryota</taxon>
        <taxon>Fungi</taxon>
        <taxon>Dikarya</taxon>
        <taxon>Basidiomycota</taxon>
        <taxon>Agaricomycotina</taxon>
        <taxon>Tremellomycetes</taxon>
        <taxon>Filobasidiales</taxon>
        <taxon>Filobasidiaceae</taxon>
        <taxon>Naganishia</taxon>
    </lineage>
</organism>
<protein>
    <recommendedName>
        <fullName evidence="7">FAD dependent oxidoreductase domain-containing protein</fullName>
    </recommendedName>
</protein>
<dbReference type="GO" id="GO:0005737">
    <property type="term" value="C:cytoplasm"/>
    <property type="evidence" value="ECO:0007669"/>
    <property type="project" value="TreeGrafter"/>
</dbReference>
<feature type="domain" description="FAD dependent oxidoreductase" evidence="7">
    <location>
        <begin position="9"/>
        <end position="351"/>
    </location>
</feature>
<dbReference type="InterPro" id="IPR006076">
    <property type="entry name" value="FAD-dep_OxRdtase"/>
</dbReference>
<gene>
    <name evidence="8" type="ORF">NliqN6_3687</name>
</gene>
<dbReference type="GO" id="GO:0003884">
    <property type="term" value="F:D-amino-acid oxidase activity"/>
    <property type="evidence" value="ECO:0007669"/>
    <property type="project" value="InterPro"/>
</dbReference>
<dbReference type="AlphaFoldDB" id="A0A8H3TV59"/>
<comment type="similarity">
    <text evidence="2">Belongs to the DAMOX/DASOX family.</text>
</comment>
<keyword evidence="4 6" id="KW-0274">FAD</keyword>
<dbReference type="Gene3D" id="3.30.9.10">
    <property type="entry name" value="D-Amino Acid Oxidase, subunit A, domain 2"/>
    <property type="match status" value="1"/>
</dbReference>
<evidence type="ECO:0000256" key="2">
    <source>
        <dbReference type="ARBA" id="ARBA00006730"/>
    </source>
</evidence>
<dbReference type="PANTHER" id="PTHR11530">
    <property type="entry name" value="D-AMINO ACID OXIDASE"/>
    <property type="match status" value="1"/>
</dbReference>
<dbReference type="Gene3D" id="3.40.50.720">
    <property type="entry name" value="NAD(P)-binding Rossmann-like Domain"/>
    <property type="match status" value="1"/>
</dbReference>
<dbReference type="Proteomes" id="UP000620104">
    <property type="component" value="Unassembled WGS sequence"/>
</dbReference>
<dbReference type="OrthoDB" id="2015447at2759"/>
<evidence type="ECO:0000256" key="5">
    <source>
        <dbReference type="ARBA" id="ARBA00023002"/>
    </source>
</evidence>
<dbReference type="Pfam" id="PF01266">
    <property type="entry name" value="DAO"/>
    <property type="match status" value="1"/>
</dbReference>
<keyword evidence="9" id="KW-1185">Reference proteome</keyword>
<evidence type="ECO:0000256" key="6">
    <source>
        <dbReference type="PIRSR" id="PIRSR000189-1"/>
    </source>
</evidence>
<feature type="binding site" evidence="6">
    <location>
        <begin position="50"/>
        <end position="51"/>
    </location>
    <ligand>
        <name>FAD</name>
        <dbReference type="ChEBI" id="CHEBI:57692"/>
    </ligand>
</feature>
<name>A0A8H3TV59_9TREE</name>
<evidence type="ECO:0000256" key="1">
    <source>
        <dbReference type="ARBA" id="ARBA00001974"/>
    </source>
</evidence>
<proteinExistence type="inferred from homology"/>
<keyword evidence="3" id="KW-0285">Flavoprotein</keyword>
<dbReference type="EMBL" id="BLZA01000021">
    <property type="protein sequence ID" value="GHJ87285.1"/>
    <property type="molecule type" value="Genomic_DNA"/>
</dbReference>
<feature type="binding site" evidence="6">
    <location>
        <position position="308"/>
    </location>
    <ligand>
        <name>D-dopa</name>
        <dbReference type="ChEBI" id="CHEBI:149689"/>
    </ligand>
</feature>
<dbReference type="PANTHER" id="PTHR11530:SF11">
    <property type="entry name" value="D-ASPARTATE OXIDASE"/>
    <property type="match status" value="1"/>
</dbReference>
<evidence type="ECO:0000256" key="4">
    <source>
        <dbReference type="ARBA" id="ARBA00022827"/>
    </source>
</evidence>
<dbReference type="PROSITE" id="PS00677">
    <property type="entry name" value="DAO"/>
    <property type="match status" value="1"/>
</dbReference>
<accession>A0A8H3TV59</accession>
<feature type="binding site" evidence="6">
    <location>
        <position position="171"/>
    </location>
    <ligand>
        <name>FAD</name>
        <dbReference type="ChEBI" id="CHEBI:57692"/>
    </ligand>
</feature>
<dbReference type="GO" id="GO:0019478">
    <property type="term" value="P:D-amino acid catabolic process"/>
    <property type="evidence" value="ECO:0007669"/>
    <property type="project" value="TreeGrafter"/>
</dbReference>
<dbReference type="SUPFAM" id="SSF54373">
    <property type="entry name" value="FAD-linked reductases, C-terminal domain"/>
    <property type="match status" value="1"/>
</dbReference>
<dbReference type="GO" id="GO:0071949">
    <property type="term" value="F:FAD binding"/>
    <property type="evidence" value="ECO:0007669"/>
    <property type="project" value="InterPro"/>
</dbReference>
<reference evidence="8" key="1">
    <citation type="submission" date="2020-07" db="EMBL/GenBank/DDBJ databases">
        <title>Draft Genome Sequence of a Deep-Sea Yeast, Naganishia (Cryptococcus) liquefaciens strain N6.</title>
        <authorList>
            <person name="Han Y.W."/>
            <person name="Kajitani R."/>
            <person name="Morimoto H."/>
            <person name="Parhat M."/>
            <person name="Tsubouchi H."/>
            <person name="Bakenova O."/>
            <person name="Ogata M."/>
            <person name="Argunhan B."/>
            <person name="Aoki R."/>
            <person name="Kajiwara S."/>
            <person name="Itoh T."/>
            <person name="Iwasaki H."/>
        </authorList>
    </citation>
    <scope>NUCLEOTIDE SEQUENCE</scope>
    <source>
        <strain evidence="8">N6</strain>
    </source>
</reference>
<comment type="cofactor">
    <cofactor evidence="1 6">
        <name>FAD</name>
        <dbReference type="ChEBI" id="CHEBI:57692"/>
    </cofactor>
</comment>
<comment type="caution">
    <text evidence="8">The sequence shown here is derived from an EMBL/GenBank/DDBJ whole genome shotgun (WGS) entry which is preliminary data.</text>
</comment>